<evidence type="ECO:0000259" key="2">
    <source>
        <dbReference type="PROSITE" id="PS50855"/>
    </source>
</evidence>
<evidence type="ECO:0000313" key="3">
    <source>
        <dbReference type="EMBL" id="GCF01651.1"/>
    </source>
</evidence>
<organism evidence="3 4">
    <name type="scientific">Zygosaccharomyces mellis</name>
    <dbReference type="NCBI Taxonomy" id="42258"/>
    <lineage>
        <taxon>Eukaryota</taxon>
        <taxon>Fungi</taxon>
        <taxon>Dikarya</taxon>
        <taxon>Ascomycota</taxon>
        <taxon>Saccharomycotina</taxon>
        <taxon>Saccharomycetes</taxon>
        <taxon>Saccharomycetales</taxon>
        <taxon>Saccharomycetaceae</taxon>
        <taxon>Zygosaccharomyces</taxon>
    </lineage>
</organism>
<keyword evidence="1" id="KW-1133">Transmembrane helix</keyword>
<dbReference type="Pfam" id="PF00115">
    <property type="entry name" value="COX1"/>
    <property type="match status" value="1"/>
</dbReference>
<gene>
    <name evidence="3" type="primary">COX1</name>
    <name evidence="3" type="ORF">ZYGM_000473</name>
</gene>
<dbReference type="Proteomes" id="UP000301737">
    <property type="component" value="Unassembled WGS sequence"/>
</dbReference>
<dbReference type="InterPro" id="IPR036927">
    <property type="entry name" value="Cyt_c_oxase-like_su1_sf"/>
</dbReference>
<dbReference type="GO" id="GO:0020037">
    <property type="term" value="F:heme binding"/>
    <property type="evidence" value="ECO:0007669"/>
    <property type="project" value="InterPro"/>
</dbReference>
<dbReference type="SUPFAM" id="SSF55608">
    <property type="entry name" value="Homing endonucleases"/>
    <property type="match status" value="1"/>
</dbReference>
<proteinExistence type="predicted"/>
<dbReference type="Gene3D" id="3.10.28.10">
    <property type="entry name" value="Homing endonucleases"/>
    <property type="match status" value="1"/>
</dbReference>
<feature type="transmembrane region" description="Helical" evidence="1">
    <location>
        <begin position="12"/>
        <end position="29"/>
    </location>
</feature>
<dbReference type="SUPFAM" id="SSF81442">
    <property type="entry name" value="Cytochrome c oxidase subunit I-like"/>
    <property type="match status" value="1"/>
</dbReference>
<comment type="caution">
    <text evidence="3">The sequence shown here is derived from an EMBL/GenBank/DDBJ whole genome shotgun (WGS) entry which is preliminary data.</text>
</comment>
<dbReference type="GO" id="GO:0015990">
    <property type="term" value="P:electron transport coupled proton transport"/>
    <property type="evidence" value="ECO:0007669"/>
    <property type="project" value="TreeGrafter"/>
</dbReference>
<dbReference type="GO" id="GO:0006123">
    <property type="term" value="P:mitochondrial electron transport, cytochrome c to oxygen"/>
    <property type="evidence" value="ECO:0007669"/>
    <property type="project" value="TreeGrafter"/>
</dbReference>
<dbReference type="GO" id="GO:0005739">
    <property type="term" value="C:mitochondrion"/>
    <property type="evidence" value="ECO:0007669"/>
    <property type="project" value="UniProtKB-ARBA"/>
</dbReference>
<dbReference type="GO" id="GO:0016020">
    <property type="term" value="C:membrane"/>
    <property type="evidence" value="ECO:0007669"/>
    <property type="project" value="InterPro"/>
</dbReference>
<sequence>MYDGFFGHPEVYILIIPGFGIVSHVVSTYSKKPVFGEVSMVYAMASIGLLVFKISEHKPSYKKFINDEYLGYYLSGLIEGDGNIGLRLILISIHIKDIQNAYNLINLVGYGKIINYSHTTKAIRLVFGNKQARKRVFELINGKLLGPYKHKQLIEQKYDIEFNMPIKPIAHFNL</sequence>
<dbReference type="InterPro" id="IPR027434">
    <property type="entry name" value="Homing_endonucl"/>
</dbReference>
<keyword evidence="1" id="KW-0812">Transmembrane</keyword>
<dbReference type="GO" id="GO:0004129">
    <property type="term" value="F:cytochrome-c oxidase activity"/>
    <property type="evidence" value="ECO:0007669"/>
    <property type="project" value="InterPro"/>
</dbReference>
<dbReference type="OrthoDB" id="4905839at2759"/>
<name>A0A4C2EBW6_9SACH</name>
<feature type="transmembrane region" description="Helical" evidence="1">
    <location>
        <begin position="35"/>
        <end position="54"/>
    </location>
</feature>
<protein>
    <submittedName>
        <fullName evidence="3">Cytochrome c oxidase subunit 1</fullName>
    </submittedName>
</protein>
<dbReference type="PANTHER" id="PTHR10422:SF18">
    <property type="entry name" value="CYTOCHROME C OXIDASE SUBUNIT 1"/>
    <property type="match status" value="1"/>
</dbReference>
<accession>A0A4C2EBW6</accession>
<feature type="domain" description="Cytochrome oxidase subunit I profile" evidence="2">
    <location>
        <begin position="1"/>
        <end position="174"/>
    </location>
</feature>
<dbReference type="InterPro" id="IPR023616">
    <property type="entry name" value="Cyt_c_oxase-like_su1_dom"/>
</dbReference>
<evidence type="ECO:0000313" key="4">
    <source>
        <dbReference type="Proteomes" id="UP000301737"/>
    </source>
</evidence>
<dbReference type="Gene3D" id="1.20.210.10">
    <property type="entry name" value="Cytochrome c oxidase-like, subunit I domain"/>
    <property type="match status" value="1"/>
</dbReference>
<dbReference type="AlphaFoldDB" id="A0A4C2EBW6"/>
<evidence type="ECO:0000256" key="1">
    <source>
        <dbReference type="SAM" id="Phobius"/>
    </source>
</evidence>
<keyword evidence="4" id="KW-1185">Reference proteome</keyword>
<reference evidence="3 4" key="1">
    <citation type="submission" date="2019-01" db="EMBL/GenBank/DDBJ databases">
        <title>Draft Genome Sequencing of Zygosaccharomyces mellis Ca-7.</title>
        <authorList>
            <person name="Shiwa Y."/>
            <person name="Kanesaki Y."/>
            <person name="Ishige T."/>
            <person name="Mura K."/>
            <person name="Hori T."/>
            <person name="Tamura T."/>
        </authorList>
    </citation>
    <scope>NUCLEOTIDE SEQUENCE [LARGE SCALE GENOMIC DNA]</scope>
    <source>
        <strain evidence="3 4">Ca-7</strain>
    </source>
</reference>
<dbReference type="PROSITE" id="PS50855">
    <property type="entry name" value="COX1"/>
    <property type="match status" value="1"/>
</dbReference>
<dbReference type="InterPro" id="IPR000883">
    <property type="entry name" value="Cyt_C_Oxase_1"/>
</dbReference>
<dbReference type="PANTHER" id="PTHR10422">
    <property type="entry name" value="CYTOCHROME C OXIDASE SUBUNIT 1"/>
    <property type="match status" value="1"/>
</dbReference>
<dbReference type="EMBL" id="BIMX01000042">
    <property type="protein sequence ID" value="GCF01651.1"/>
    <property type="molecule type" value="Genomic_DNA"/>
</dbReference>
<keyword evidence="1" id="KW-0472">Membrane</keyword>